<evidence type="ECO:0000313" key="2">
    <source>
        <dbReference type="Proteomes" id="UP000054995"/>
    </source>
</evidence>
<sequence>MAMRVGTFLPFSINWDRGQILVFAARNHDIRSHKKNILSKASLNRALSATLEITAVKASNYASASGQSPCHCNPCCP</sequence>
<accession>A0A0V1G0R7</accession>
<protein>
    <submittedName>
        <fullName evidence="1">Uncharacterized protein</fullName>
    </submittedName>
</protein>
<reference evidence="1 2" key="1">
    <citation type="submission" date="2015-01" db="EMBL/GenBank/DDBJ databases">
        <title>Evolution of Trichinella species and genotypes.</title>
        <authorList>
            <person name="Korhonen P.K."/>
            <person name="Edoardo P."/>
            <person name="Giuseppe L.R."/>
            <person name="Gasser R.B."/>
        </authorList>
    </citation>
    <scope>NUCLEOTIDE SEQUENCE [LARGE SCALE GENOMIC DNA]</scope>
    <source>
        <strain evidence="1">ISS470</strain>
    </source>
</reference>
<proteinExistence type="predicted"/>
<name>A0A0V1G0R7_TRIPS</name>
<evidence type="ECO:0000313" key="1">
    <source>
        <dbReference type="EMBL" id="KRY91123.1"/>
    </source>
</evidence>
<keyword evidence="2" id="KW-1185">Reference proteome</keyword>
<organism evidence="1 2">
    <name type="scientific">Trichinella pseudospiralis</name>
    <name type="common">Parasitic roundworm</name>
    <dbReference type="NCBI Taxonomy" id="6337"/>
    <lineage>
        <taxon>Eukaryota</taxon>
        <taxon>Metazoa</taxon>
        <taxon>Ecdysozoa</taxon>
        <taxon>Nematoda</taxon>
        <taxon>Enoplea</taxon>
        <taxon>Dorylaimia</taxon>
        <taxon>Trichinellida</taxon>
        <taxon>Trichinellidae</taxon>
        <taxon>Trichinella</taxon>
    </lineage>
</organism>
<dbReference type="Proteomes" id="UP000054995">
    <property type="component" value="Unassembled WGS sequence"/>
</dbReference>
<gene>
    <name evidence="1" type="ORF">T4D_13939</name>
</gene>
<dbReference type="EMBL" id="JYDT01000015">
    <property type="protein sequence ID" value="KRY91123.1"/>
    <property type="molecule type" value="Genomic_DNA"/>
</dbReference>
<comment type="caution">
    <text evidence="1">The sequence shown here is derived from an EMBL/GenBank/DDBJ whole genome shotgun (WGS) entry which is preliminary data.</text>
</comment>
<dbReference type="AlphaFoldDB" id="A0A0V1G0R7"/>